<keyword evidence="2" id="KW-0560">Oxidoreductase</keyword>
<dbReference type="GeneID" id="35872597"/>
<proteinExistence type="predicted"/>
<feature type="domain" description="VOC" evidence="1">
    <location>
        <begin position="5"/>
        <end position="130"/>
    </location>
</feature>
<dbReference type="InterPro" id="IPR037523">
    <property type="entry name" value="VOC_core"/>
</dbReference>
<name>A0A1I5L0D8_9GAMM</name>
<dbReference type="OrthoDB" id="9812656at2"/>
<protein>
    <submittedName>
        <fullName evidence="2">Catechol 2,3-dioxygenase</fullName>
    </submittedName>
</protein>
<keyword evidence="2" id="KW-0223">Dioxygenase</keyword>
<evidence type="ECO:0000313" key="3">
    <source>
        <dbReference type="Proteomes" id="UP000182692"/>
    </source>
</evidence>
<organism evidence="2 3">
    <name type="scientific">Enterovibrio norvegicus DSM 15893</name>
    <dbReference type="NCBI Taxonomy" id="1121869"/>
    <lineage>
        <taxon>Bacteria</taxon>
        <taxon>Pseudomonadati</taxon>
        <taxon>Pseudomonadota</taxon>
        <taxon>Gammaproteobacteria</taxon>
        <taxon>Vibrionales</taxon>
        <taxon>Vibrionaceae</taxon>
        <taxon>Enterovibrio</taxon>
    </lineage>
</organism>
<dbReference type="InterPro" id="IPR004360">
    <property type="entry name" value="Glyas_Fos-R_dOase_dom"/>
</dbReference>
<sequence>MKVSHLDHLVLTVTDINASADFYHRVLGMNIVTFGDGRTALSFGHQNVGYQKINLHQKGAEFLPHARHVQSGSADLCFILSTPLSEAAQHLRREGVAIEEGPVLRTGAQGAIESLYFRDLDGNLIEISNYVHPV</sequence>
<dbReference type="RefSeq" id="WP_017015292.1">
    <property type="nucleotide sequence ID" value="NZ_FOWR01000004.1"/>
</dbReference>
<dbReference type="Gene3D" id="3.10.180.10">
    <property type="entry name" value="2,3-Dihydroxybiphenyl 1,2-Dioxygenase, domain 1"/>
    <property type="match status" value="1"/>
</dbReference>
<evidence type="ECO:0000313" key="2">
    <source>
        <dbReference type="EMBL" id="SFO90201.1"/>
    </source>
</evidence>
<dbReference type="CDD" id="cd07253">
    <property type="entry name" value="GLOD5"/>
    <property type="match status" value="1"/>
</dbReference>
<dbReference type="PROSITE" id="PS51819">
    <property type="entry name" value="VOC"/>
    <property type="match status" value="1"/>
</dbReference>
<dbReference type="SUPFAM" id="SSF54593">
    <property type="entry name" value="Glyoxalase/Bleomycin resistance protein/Dihydroxybiphenyl dioxygenase"/>
    <property type="match status" value="1"/>
</dbReference>
<dbReference type="Proteomes" id="UP000182692">
    <property type="component" value="Unassembled WGS sequence"/>
</dbReference>
<dbReference type="InterPro" id="IPR029068">
    <property type="entry name" value="Glyas_Bleomycin-R_OHBP_Dase"/>
</dbReference>
<dbReference type="GO" id="GO:0051213">
    <property type="term" value="F:dioxygenase activity"/>
    <property type="evidence" value="ECO:0007669"/>
    <property type="project" value="UniProtKB-KW"/>
</dbReference>
<dbReference type="PANTHER" id="PTHR21366:SF14">
    <property type="entry name" value="GLYOXALASE DOMAIN-CONTAINING PROTEIN 5"/>
    <property type="match status" value="1"/>
</dbReference>
<dbReference type="AlphaFoldDB" id="A0A1I5L0D8"/>
<evidence type="ECO:0000259" key="1">
    <source>
        <dbReference type="PROSITE" id="PS51819"/>
    </source>
</evidence>
<dbReference type="PANTHER" id="PTHR21366">
    <property type="entry name" value="GLYOXALASE FAMILY PROTEIN"/>
    <property type="match status" value="1"/>
</dbReference>
<dbReference type="STRING" id="1121869.SAMN03084138_00808"/>
<gene>
    <name evidence="2" type="ORF">SAMN03084138_00808</name>
</gene>
<dbReference type="EMBL" id="FOWR01000004">
    <property type="protein sequence ID" value="SFO90201.1"/>
    <property type="molecule type" value="Genomic_DNA"/>
</dbReference>
<dbReference type="InterPro" id="IPR050383">
    <property type="entry name" value="GlyoxalaseI/FosfomycinResist"/>
</dbReference>
<reference evidence="2 3" key="1">
    <citation type="submission" date="2016-10" db="EMBL/GenBank/DDBJ databases">
        <authorList>
            <person name="de Groot N.N."/>
        </authorList>
    </citation>
    <scope>NUCLEOTIDE SEQUENCE [LARGE SCALE GENOMIC DNA]</scope>
    <source>
        <strain evidence="2 3">DSM 15893</strain>
    </source>
</reference>
<accession>A0A1I5L0D8</accession>
<dbReference type="Pfam" id="PF00903">
    <property type="entry name" value="Glyoxalase"/>
    <property type="match status" value="1"/>
</dbReference>